<feature type="signal peptide" evidence="1">
    <location>
        <begin position="1"/>
        <end position="15"/>
    </location>
</feature>
<keyword evidence="3" id="KW-1185">Reference proteome</keyword>
<proteinExistence type="predicted"/>
<evidence type="ECO:0000313" key="3">
    <source>
        <dbReference type="Proteomes" id="UP000008068"/>
    </source>
</evidence>
<dbReference type="Proteomes" id="UP000008068">
    <property type="component" value="Unassembled WGS sequence"/>
</dbReference>
<sequence>MQFSILLALVGFASAATYYTSTPSYSNSYRSCSSSYECSSGQICSNGQCMSSLGYNGGLYSNTYNNNQFDMNSQYGNQMSNTGSGLYCTTSYSCRSGETCMNNRCQNSYSNNNMYGNQYSSNYGSTTCRYSTDCMSGQTCSNGMCTAQYGTSYNNPMYSSSTG</sequence>
<keyword evidence="1" id="KW-0732">Signal</keyword>
<accession>G0N5A0</accession>
<name>G0N5A0_CAEBE</name>
<dbReference type="eggNOG" id="ENOG502S7T7">
    <property type="taxonomic scope" value="Eukaryota"/>
</dbReference>
<reference evidence="3" key="1">
    <citation type="submission" date="2011-07" db="EMBL/GenBank/DDBJ databases">
        <authorList>
            <consortium name="Caenorhabditis brenneri Sequencing and Analysis Consortium"/>
            <person name="Wilson R.K."/>
        </authorList>
    </citation>
    <scope>NUCLEOTIDE SEQUENCE [LARGE SCALE GENOMIC DNA]</scope>
    <source>
        <strain evidence="3">PB2801</strain>
    </source>
</reference>
<feature type="chain" id="PRO_5013084812" evidence="1">
    <location>
        <begin position="16"/>
        <end position="163"/>
    </location>
</feature>
<dbReference type="AlphaFoldDB" id="G0N5A0"/>
<dbReference type="InParanoid" id="G0N5A0"/>
<dbReference type="OrthoDB" id="5855649at2759"/>
<dbReference type="PANTHER" id="PTHR36519">
    <property type="entry name" value="FIP (FUNGUS-INDUCED PROTEIN) RELATED-RELATED"/>
    <property type="match status" value="1"/>
</dbReference>
<dbReference type="FunCoup" id="G0N5A0">
    <property type="interactions" value="1055"/>
</dbReference>
<feature type="non-terminal residue" evidence="2">
    <location>
        <position position="163"/>
    </location>
</feature>
<dbReference type="EMBL" id="GL379839">
    <property type="protein sequence ID" value="EGT53013.1"/>
    <property type="molecule type" value="Genomic_DNA"/>
</dbReference>
<dbReference type="HOGENOM" id="CLU_101110_0_0_1"/>
<dbReference type="PANTHER" id="PTHR36519:SF5">
    <property type="entry name" value="ANTIFREEZE PROTEIN"/>
    <property type="match status" value="1"/>
</dbReference>
<protein>
    <submittedName>
        <fullName evidence="2">Uncharacterized protein</fullName>
    </submittedName>
</protein>
<evidence type="ECO:0000256" key="1">
    <source>
        <dbReference type="SAM" id="SignalP"/>
    </source>
</evidence>
<organism evidence="3">
    <name type="scientific">Caenorhabditis brenneri</name>
    <name type="common">Nematode worm</name>
    <dbReference type="NCBI Taxonomy" id="135651"/>
    <lineage>
        <taxon>Eukaryota</taxon>
        <taxon>Metazoa</taxon>
        <taxon>Ecdysozoa</taxon>
        <taxon>Nematoda</taxon>
        <taxon>Chromadorea</taxon>
        <taxon>Rhabditida</taxon>
        <taxon>Rhabditina</taxon>
        <taxon>Rhabditomorpha</taxon>
        <taxon>Rhabditoidea</taxon>
        <taxon>Rhabditidae</taxon>
        <taxon>Peloderinae</taxon>
        <taxon>Caenorhabditis</taxon>
    </lineage>
</organism>
<evidence type="ECO:0000313" key="2">
    <source>
        <dbReference type="EMBL" id="EGT53013.1"/>
    </source>
</evidence>
<gene>
    <name evidence="2" type="ORF">CAEBREN_17342</name>
</gene>